<organism evidence="2 3">
    <name type="scientific">Metschnikowia bicuspidata var. bicuspidata NRRL YB-4993</name>
    <dbReference type="NCBI Taxonomy" id="869754"/>
    <lineage>
        <taxon>Eukaryota</taxon>
        <taxon>Fungi</taxon>
        <taxon>Dikarya</taxon>
        <taxon>Ascomycota</taxon>
        <taxon>Saccharomycotina</taxon>
        <taxon>Pichiomycetes</taxon>
        <taxon>Metschnikowiaceae</taxon>
        <taxon>Metschnikowia</taxon>
    </lineage>
</organism>
<dbReference type="STRING" id="869754.A0A1A0HHG9"/>
<dbReference type="GeneID" id="30028013"/>
<feature type="region of interest" description="Disordered" evidence="1">
    <location>
        <begin position="1"/>
        <end position="34"/>
    </location>
</feature>
<dbReference type="RefSeq" id="XP_018713931.1">
    <property type="nucleotide sequence ID" value="XM_018855037.1"/>
</dbReference>
<comment type="caution">
    <text evidence="2">The sequence shown here is derived from an EMBL/GenBank/DDBJ whole genome shotgun (WGS) entry which is preliminary data.</text>
</comment>
<protein>
    <submittedName>
        <fullName evidence="2">Uncharacterized protein</fullName>
    </submittedName>
</protein>
<reference evidence="2 3" key="1">
    <citation type="submission" date="2016-05" db="EMBL/GenBank/DDBJ databases">
        <title>Comparative genomics of biotechnologically important yeasts.</title>
        <authorList>
            <consortium name="DOE Joint Genome Institute"/>
            <person name="Riley R."/>
            <person name="Haridas S."/>
            <person name="Wolfe K.H."/>
            <person name="Lopes M.R."/>
            <person name="Hittinger C.T."/>
            <person name="Goker M."/>
            <person name="Salamov A."/>
            <person name="Wisecaver J."/>
            <person name="Long T.M."/>
            <person name="Aerts A.L."/>
            <person name="Barry K."/>
            <person name="Choi C."/>
            <person name="Clum A."/>
            <person name="Coughlan A.Y."/>
            <person name="Deshpande S."/>
            <person name="Douglass A.P."/>
            <person name="Hanson S.J."/>
            <person name="Klenk H.-P."/>
            <person name="LaButti K."/>
            <person name="Lapidus A."/>
            <person name="Lindquist E."/>
            <person name="Lipzen A."/>
            <person name="Meier-kolthoff J.P."/>
            <person name="Ohm R.A."/>
            <person name="Otillar R.P."/>
            <person name="Pangilinan J."/>
            <person name="Peng Y."/>
            <person name="Rokas A."/>
            <person name="Rosa C.A."/>
            <person name="Scheuner C."/>
            <person name="Sibirny A.A."/>
            <person name="Slot J.C."/>
            <person name="Stielow J.B."/>
            <person name="Sun H."/>
            <person name="Kurtzman C.P."/>
            <person name="Blackwell M."/>
            <person name="Grigoriev I.V."/>
            <person name="Jeffries T.W."/>
        </authorList>
    </citation>
    <scope>NUCLEOTIDE SEQUENCE [LARGE SCALE GENOMIC DNA]</scope>
    <source>
        <strain evidence="2 3">NRRL YB-4993</strain>
    </source>
</reference>
<name>A0A1A0HHG9_9ASCO</name>
<dbReference type="OrthoDB" id="4025332at2759"/>
<dbReference type="Proteomes" id="UP000092555">
    <property type="component" value="Unassembled WGS sequence"/>
</dbReference>
<proteinExistence type="predicted"/>
<dbReference type="AlphaFoldDB" id="A0A1A0HHG9"/>
<dbReference type="InterPro" id="IPR025212">
    <property type="entry name" value="CAD_CENP-Q"/>
</dbReference>
<accession>A0A1A0HHG9</accession>
<dbReference type="EMBL" id="LXTC01000001">
    <property type="protein sequence ID" value="OBA23450.1"/>
    <property type="molecule type" value="Genomic_DNA"/>
</dbReference>
<gene>
    <name evidence="2" type="ORF">METBIDRAFT_21125</name>
</gene>
<evidence type="ECO:0000313" key="3">
    <source>
        <dbReference type="Proteomes" id="UP000092555"/>
    </source>
</evidence>
<evidence type="ECO:0000256" key="1">
    <source>
        <dbReference type="SAM" id="MobiDB-lite"/>
    </source>
</evidence>
<feature type="non-terminal residue" evidence="2">
    <location>
        <position position="313"/>
    </location>
</feature>
<dbReference type="Pfam" id="PF13094">
    <property type="entry name" value="CENP-Q"/>
    <property type="match status" value="1"/>
</dbReference>
<evidence type="ECO:0000313" key="2">
    <source>
        <dbReference type="EMBL" id="OBA23450.1"/>
    </source>
</evidence>
<keyword evidence="3" id="KW-1185">Reference proteome</keyword>
<sequence>ISREQTPDTVDEAASSYTDLVPGSPGSGNEEGQNHNAAYLLDTDRAVVKKTITDGSPENVQNIPLAVKETHRKRVTSKLIEKQWETLGNETFTSFEKLCGISMNNVLERFTHSKQSHSKISETQRILTQHWLSTKLPKSFSARLKVTKLPPLKSLIVRMRGDKEASFDPLNIDQVKLRKTVLETYLLAELKQLESLESYRSSLQGAYDLDLEYLNDFKKTTSKLRGQISQERNKNARELRFEPENSQKIDIQLAQKAPLINTATLARARFDPDEDGDVKQLLDELHDEVSKLDSRKREMLDLCDQLDIIEHQL</sequence>
<feature type="non-terminal residue" evidence="2">
    <location>
        <position position="1"/>
    </location>
</feature>